<proteinExistence type="predicted"/>
<name>A0AAU9T7J6_THLAR</name>
<accession>A0AAU9T7J6</accession>
<gene>
    <name evidence="1" type="ORF">TAV2_LOCUS23422</name>
</gene>
<dbReference type="Proteomes" id="UP000836841">
    <property type="component" value="Chromosome 7"/>
</dbReference>
<sequence>MYTQDSVIDLTLRVSNLLDAHTQRWNECLLRQNFLPEDVTRVMQIKPAIIGHICSCGAFLEMVNTCHKVATGFWIHNGIYKPPKFTLCLQLRKSCGKIAGKFRLHQSSKTSCGRLYQVLLLLRRDYNQGTFWLMAHAVCTVMEWRQYAMSYLDAGIRKQSEKYQDFLYHCLASHLLRFGIAATPWFFRTSNVNRHRLSPKL</sequence>
<protein>
    <submittedName>
        <fullName evidence="1">Uncharacterized protein</fullName>
    </submittedName>
</protein>
<keyword evidence="2" id="KW-1185">Reference proteome</keyword>
<evidence type="ECO:0000313" key="1">
    <source>
        <dbReference type="EMBL" id="CAH2079009.1"/>
    </source>
</evidence>
<reference evidence="1 2" key="1">
    <citation type="submission" date="2022-03" db="EMBL/GenBank/DDBJ databases">
        <authorList>
            <person name="Nunn A."/>
            <person name="Chopra R."/>
            <person name="Nunn A."/>
            <person name="Contreras Garrido A."/>
        </authorList>
    </citation>
    <scope>NUCLEOTIDE SEQUENCE [LARGE SCALE GENOMIC DNA]</scope>
</reference>
<dbReference type="AlphaFoldDB" id="A0AAU9T7J6"/>
<organism evidence="1 2">
    <name type="scientific">Thlaspi arvense</name>
    <name type="common">Field penny-cress</name>
    <dbReference type="NCBI Taxonomy" id="13288"/>
    <lineage>
        <taxon>Eukaryota</taxon>
        <taxon>Viridiplantae</taxon>
        <taxon>Streptophyta</taxon>
        <taxon>Embryophyta</taxon>
        <taxon>Tracheophyta</taxon>
        <taxon>Spermatophyta</taxon>
        <taxon>Magnoliopsida</taxon>
        <taxon>eudicotyledons</taxon>
        <taxon>Gunneridae</taxon>
        <taxon>Pentapetalae</taxon>
        <taxon>rosids</taxon>
        <taxon>malvids</taxon>
        <taxon>Brassicales</taxon>
        <taxon>Brassicaceae</taxon>
        <taxon>Thlaspideae</taxon>
        <taxon>Thlaspi</taxon>
    </lineage>
</organism>
<dbReference type="EMBL" id="OU466863">
    <property type="protein sequence ID" value="CAH2079009.1"/>
    <property type="molecule type" value="Genomic_DNA"/>
</dbReference>
<evidence type="ECO:0000313" key="2">
    <source>
        <dbReference type="Proteomes" id="UP000836841"/>
    </source>
</evidence>